<name>A0A8C1F9H6_CYPCA</name>
<dbReference type="InterPro" id="IPR036179">
    <property type="entry name" value="Ig-like_dom_sf"/>
</dbReference>
<dbReference type="GeneTree" id="ENSGT00950000183058"/>
<evidence type="ECO:0000313" key="14">
    <source>
        <dbReference type="Ensembl" id="ENSCCRP00000088074.2"/>
    </source>
</evidence>
<evidence type="ECO:0000256" key="6">
    <source>
        <dbReference type="ARBA" id="ARBA00022989"/>
    </source>
</evidence>
<reference evidence="14" key="2">
    <citation type="submission" date="2025-09" db="UniProtKB">
        <authorList>
            <consortium name="Ensembl"/>
        </authorList>
    </citation>
    <scope>IDENTIFICATION</scope>
</reference>
<evidence type="ECO:0000256" key="4">
    <source>
        <dbReference type="ARBA" id="ARBA00022692"/>
    </source>
</evidence>
<dbReference type="GO" id="GO:0012505">
    <property type="term" value="C:endomembrane system"/>
    <property type="evidence" value="ECO:0007669"/>
    <property type="project" value="UniProtKB-SubCell"/>
</dbReference>
<feature type="transmembrane region" description="Helical" evidence="12">
    <location>
        <begin position="191"/>
        <end position="213"/>
    </location>
</feature>
<dbReference type="InterPro" id="IPR013783">
    <property type="entry name" value="Ig-like_fold"/>
</dbReference>
<keyword evidence="8" id="KW-1015">Disulfide bond</keyword>
<evidence type="ECO:0000256" key="3">
    <source>
        <dbReference type="ARBA" id="ARBA00022427"/>
    </source>
</evidence>
<organism evidence="14 15">
    <name type="scientific">Cyprinus carpio carpio</name>
    <dbReference type="NCBI Taxonomy" id="630221"/>
    <lineage>
        <taxon>Eukaryota</taxon>
        <taxon>Metazoa</taxon>
        <taxon>Chordata</taxon>
        <taxon>Craniata</taxon>
        <taxon>Vertebrata</taxon>
        <taxon>Euteleostomi</taxon>
        <taxon>Actinopterygii</taxon>
        <taxon>Neopterygii</taxon>
        <taxon>Teleostei</taxon>
        <taxon>Ostariophysi</taxon>
        <taxon>Cypriniformes</taxon>
        <taxon>Cyprinidae</taxon>
        <taxon>Cyprininae</taxon>
        <taxon>Cyprinus</taxon>
    </lineage>
</organism>
<reference evidence="14" key="1">
    <citation type="submission" date="2025-08" db="UniProtKB">
        <authorList>
            <consortium name="Ensembl"/>
        </authorList>
    </citation>
    <scope>IDENTIFICATION</scope>
</reference>
<feature type="region of interest" description="Disordered" evidence="11">
    <location>
        <begin position="341"/>
        <end position="532"/>
    </location>
</feature>
<dbReference type="InterPro" id="IPR051874">
    <property type="entry name" value="Ig-like_domain-LISCH7"/>
</dbReference>
<evidence type="ECO:0000256" key="5">
    <source>
        <dbReference type="ARBA" id="ARBA00022949"/>
    </source>
</evidence>
<dbReference type="Gene3D" id="2.60.40.10">
    <property type="entry name" value="Immunoglobulins"/>
    <property type="match status" value="1"/>
</dbReference>
<dbReference type="GO" id="GO:0005886">
    <property type="term" value="C:plasma membrane"/>
    <property type="evidence" value="ECO:0007669"/>
    <property type="project" value="TreeGrafter"/>
</dbReference>
<evidence type="ECO:0000259" key="13">
    <source>
        <dbReference type="PROSITE" id="PS50835"/>
    </source>
</evidence>
<evidence type="ECO:0000256" key="11">
    <source>
        <dbReference type="SAM" id="MobiDB-lite"/>
    </source>
</evidence>
<evidence type="ECO:0000256" key="8">
    <source>
        <dbReference type="ARBA" id="ARBA00023157"/>
    </source>
</evidence>
<evidence type="ECO:0000313" key="15">
    <source>
        <dbReference type="Proteomes" id="UP001108240"/>
    </source>
</evidence>
<dbReference type="GO" id="GO:0005923">
    <property type="term" value="C:bicellular tight junction"/>
    <property type="evidence" value="ECO:0007669"/>
    <property type="project" value="UniProtKB-SubCell"/>
</dbReference>
<feature type="domain" description="Ig-like" evidence="13">
    <location>
        <begin position="66"/>
        <end position="188"/>
    </location>
</feature>
<keyword evidence="6 12" id="KW-1133">Transmembrane helix</keyword>
<feature type="compositionally biased region" description="Polar residues" evidence="11">
    <location>
        <begin position="400"/>
        <end position="409"/>
    </location>
</feature>
<evidence type="ECO:0000256" key="10">
    <source>
        <dbReference type="ARBA" id="ARBA00046288"/>
    </source>
</evidence>
<feature type="compositionally biased region" description="Basic and acidic residues" evidence="11">
    <location>
        <begin position="507"/>
        <end position="524"/>
    </location>
</feature>
<sequence length="532" mass="59505">MRYMGSSSRRWRYTRAGFVSRLLEFHWIIMRRMIVFALLLMLLTSGILSIQVTLSETEKRTTLFASITLRCDYSTSAPQQNVLVTWKYKSFCKDPVLDYYSTAYQSSLQLGRDPANDCVDSQRTVRTVAQKLGSNEAVLGVEYRDRKIFIQNKADLVINEVMWWDNGMYFCSVEAPGDTVGDSDQEMKLIVYHWLTVLLIILGVLALIILFCICCCQCCPQKCCCYVRCPCCPQTCCCPEKAVMQHRLMKEAQKAMTPWMNGQPIYAPMSNHSSSYQMNPMLYAGSASGKGAMTPVPLPPPQMLSMPGNMPPPSIHGNGSAHGTNQMLDYLESQMRGMDVTSPLLQPQPSIPLQHMPPPPQHMPHHVPFSAGPPSMLSGLDDGPTSRRVLPGSRGGRPQAPSSGSSTYGASHRNDRHFHRPTIPRSYSQEDVLDTRSQSGAHRPRSRSRDDLLADDRRGPSRRDNYSPLPRRGSWSSANDDDSRRGGARGGRGGGWSNHPPSYTEYEPGKKPMKRPERFSDKNSRSGTSIVI</sequence>
<comment type="similarity">
    <text evidence="2">Belongs to the immunoglobulin superfamily. LISCH7 family.</text>
</comment>
<dbReference type="GO" id="GO:0070506">
    <property type="term" value="F:high-density lipoprotein particle receptor activity"/>
    <property type="evidence" value="ECO:0007669"/>
    <property type="project" value="TreeGrafter"/>
</dbReference>
<keyword evidence="3" id="KW-0796">Tight junction</keyword>
<accession>A0A8C1F9H6</accession>
<dbReference type="InterPro" id="IPR007110">
    <property type="entry name" value="Ig-like_dom"/>
</dbReference>
<protein>
    <submittedName>
        <fullName evidence="14">Immunoglobulin-like domain containing receptor 1a</fullName>
    </submittedName>
</protein>
<keyword evidence="7 12" id="KW-0472">Membrane</keyword>
<evidence type="ECO:0000256" key="12">
    <source>
        <dbReference type="SAM" id="Phobius"/>
    </source>
</evidence>
<keyword evidence="9" id="KW-0393">Immunoglobulin domain</keyword>
<evidence type="ECO:0000256" key="9">
    <source>
        <dbReference type="ARBA" id="ARBA00023319"/>
    </source>
</evidence>
<evidence type="ECO:0000256" key="2">
    <source>
        <dbReference type="ARBA" id="ARBA00009491"/>
    </source>
</evidence>
<dbReference type="Proteomes" id="UP001108240">
    <property type="component" value="Unplaced"/>
</dbReference>
<dbReference type="PROSITE" id="PS50835">
    <property type="entry name" value="IG_LIKE"/>
    <property type="match status" value="1"/>
</dbReference>
<dbReference type="SUPFAM" id="SSF48726">
    <property type="entry name" value="Immunoglobulin"/>
    <property type="match status" value="1"/>
</dbReference>
<feature type="compositionally biased region" description="Low complexity" evidence="11">
    <location>
        <begin position="342"/>
        <end position="354"/>
    </location>
</feature>
<dbReference type="PANTHER" id="PTHR15923">
    <property type="entry name" value="TRANSMEMBRANE AND IMMUNOGLOBULIN DOMAIN-CONTAINING PROTEIN"/>
    <property type="match status" value="1"/>
</dbReference>
<dbReference type="OMA" id="APWMGGQ"/>
<feature type="compositionally biased region" description="Basic and acidic residues" evidence="11">
    <location>
        <begin position="447"/>
        <end position="465"/>
    </location>
</feature>
<evidence type="ECO:0000256" key="7">
    <source>
        <dbReference type="ARBA" id="ARBA00023136"/>
    </source>
</evidence>
<dbReference type="InterPro" id="IPR008664">
    <property type="entry name" value="LISCH7"/>
</dbReference>
<dbReference type="Pfam" id="PF05624">
    <property type="entry name" value="LSR"/>
    <property type="match status" value="1"/>
</dbReference>
<evidence type="ECO:0000256" key="1">
    <source>
        <dbReference type="ARBA" id="ARBA00004435"/>
    </source>
</evidence>
<comment type="subcellular location">
    <subcellularLocation>
        <location evidence="1">Cell junction</location>
        <location evidence="1">Tight junction</location>
    </subcellularLocation>
    <subcellularLocation>
        <location evidence="10">Endomembrane system</location>
        <topology evidence="10">Single-pass type I membrane protein</topology>
    </subcellularLocation>
</comment>
<keyword evidence="5" id="KW-0965">Cell junction</keyword>
<proteinExistence type="inferred from homology"/>
<keyword evidence="15" id="KW-1185">Reference proteome</keyword>
<dbReference type="Ensembl" id="ENSCCRT00000095685.2">
    <property type="protein sequence ID" value="ENSCCRP00000088074.2"/>
    <property type="gene ID" value="ENSCCRG00000047905.2"/>
</dbReference>
<feature type="compositionally biased region" description="Polar residues" evidence="11">
    <location>
        <begin position="425"/>
        <end position="440"/>
    </location>
</feature>
<dbReference type="AlphaFoldDB" id="A0A8C1F9H6"/>
<keyword evidence="4 12" id="KW-0812">Transmembrane</keyword>
<dbReference type="PANTHER" id="PTHR15923:SF3">
    <property type="entry name" value="IMMUNOGLOBULIN-LIKE DOMAIN-CONTAINING RECEPTOR 1"/>
    <property type="match status" value="1"/>
</dbReference>